<organism evidence="5 6">
    <name type="scientific">Mesorhabditis spiculigera</name>
    <dbReference type="NCBI Taxonomy" id="96644"/>
    <lineage>
        <taxon>Eukaryota</taxon>
        <taxon>Metazoa</taxon>
        <taxon>Ecdysozoa</taxon>
        <taxon>Nematoda</taxon>
        <taxon>Chromadorea</taxon>
        <taxon>Rhabditida</taxon>
        <taxon>Rhabditina</taxon>
        <taxon>Rhabditomorpha</taxon>
        <taxon>Rhabditoidea</taxon>
        <taxon>Rhabditidae</taxon>
        <taxon>Mesorhabditinae</taxon>
        <taxon>Mesorhabditis</taxon>
    </lineage>
</organism>
<evidence type="ECO:0000256" key="1">
    <source>
        <dbReference type="ARBA" id="ARBA00008390"/>
    </source>
</evidence>
<evidence type="ECO:0000313" key="5">
    <source>
        <dbReference type="EMBL" id="CAJ0575984.1"/>
    </source>
</evidence>
<dbReference type="Proteomes" id="UP001177023">
    <property type="component" value="Unassembled WGS sequence"/>
</dbReference>
<accession>A0AA36G4Y2</accession>
<keyword evidence="4" id="KW-0732">Signal</keyword>
<dbReference type="PANTHER" id="PTHR22725">
    <property type="entry name" value="FATTY ACID-BINDING PROTEIN HOMOLOG 1-RELATED-RELATED"/>
    <property type="match status" value="1"/>
</dbReference>
<evidence type="ECO:0000313" key="6">
    <source>
        <dbReference type="Proteomes" id="UP001177023"/>
    </source>
</evidence>
<dbReference type="PRINTS" id="PR00178">
    <property type="entry name" value="FATTYACIDBP"/>
</dbReference>
<keyword evidence="6" id="KW-1185">Reference proteome</keyword>
<gene>
    <name evidence="5" type="ORF">MSPICULIGERA_LOCUS14284</name>
</gene>
<dbReference type="CDD" id="cd00742">
    <property type="entry name" value="FABP"/>
    <property type="match status" value="1"/>
</dbReference>
<dbReference type="Gene3D" id="2.40.128.20">
    <property type="match status" value="1"/>
</dbReference>
<dbReference type="EMBL" id="CATQJA010002641">
    <property type="protein sequence ID" value="CAJ0575984.1"/>
    <property type="molecule type" value="Genomic_DNA"/>
</dbReference>
<name>A0AA36G4Y2_9BILA</name>
<feature type="signal peptide" evidence="4">
    <location>
        <begin position="1"/>
        <end position="16"/>
    </location>
</feature>
<evidence type="ECO:0000256" key="2">
    <source>
        <dbReference type="ARBA" id="ARBA00022448"/>
    </source>
</evidence>
<dbReference type="InterPro" id="IPR000463">
    <property type="entry name" value="Fatty_acid-bd"/>
</dbReference>
<sequence length="160" mass="18801">MKLLVLLGLFAVSAWASKTIPDEFLGKWVHEKDENYEEYLKKNGMNWLERKLWLRGGVTKVFAKDLEKGGYMLETRSPLRDIKYEGVQLGKQFTAQWRPSPKIKVTYDFVDGKLTENQIRFESQGAPEEHYAYHVKDGKLILEIYIGDFVARRYYKRADD</sequence>
<comment type="similarity">
    <text evidence="1">Belongs to the calycin superfamily. Fatty-acid binding protein (FABP) family.</text>
</comment>
<reference evidence="5" key="1">
    <citation type="submission" date="2023-06" db="EMBL/GenBank/DDBJ databases">
        <authorList>
            <person name="Delattre M."/>
        </authorList>
    </citation>
    <scope>NUCLEOTIDE SEQUENCE</scope>
    <source>
        <strain evidence="5">AF72</strain>
    </source>
</reference>
<proteinExistence type="inferred from homology"/>
<evidence type="ECO:0000256" key="4">
    <source>
        <dbReference type="SAM" id="SignalP"/>
    </source>
</evidence>
<keyword evidence="3" id="KW-0446">Lipid-binding</keyword>
<dbReference type="SUPFAM" id="SSF50814">
    <property type="entry name" value="Lipocalins"/>
    <property type="match status" value="1"/>
</dbReference>
<protein>
    <submittedName>
        <fullName evidence="5">Uncharacterized protein</fullName>
    </submittedName>
</protein>
<feature type="chain" id="PRO_5041383996" evidence="4">
    <location>
        <begin position="17"/>
        <end position="160"/>
    </location>
</feature>
<feature type="non-terminal residue" evidence="5">
    <location>
        <position position="1"/>
    </location>
</feature>
<dbReference type="InterPro" id="IPR040094">
    <property type="entry name" value="Lbp1-4"/>
</dbReference>
<comment type="caution">
    <text evidence="5">The sequence shown here is derived from an EMBL/GenBank/DDBJ whole genome shotgun (WGS) entry which is preliminary data.</text>
</comment>
<dbReference type="AlphaFoldDB" id="A0AA36G4Y2"/>
<dbReference type="PANTHER" id="PTHR22725:SF9">
    <property type="entry name" value="FATTY ACID-BINDING PROTEIN HOMOLOG 3"/>
    <property type="match status" value="1"/>
</dbReference>
<dbReference type="GO" id="GO:0008289">
    <property type="term" value="F:lipid binding"/>
    <property type="evidence" value="ECO:0007669"/>
    <property type="project" value="UniProtKB-KW"/>
</dbReference>
<evidence type="ECO:0000256" key="3">
    <source>
        <dbReference type="ARBA" id="ARBA00023121"/>
    </source>
</evidence>
<dbReference type="InterPro" id="IPR012674">
    <property type="entry name" value="Calycin"/>
</dbReference>
<keyword evidence="2" id="KW-0813">Transport</keyword>